<evidence type="ECO:0000313" key="2">
    <source>
        <dbReference type="EMBL" id="SVA42651.1"/>
    </source>
</evidence>
<evidence type="ECO:0000259" key="1">
    <source>
        <dbReference type="Pfam" id="PF01048"/>
    </source>
</evidence>
<proteinExistence type="predicted"/>
<dbReference type="InterPro" id="IPR000845">
    <property type="entry name" value="Nucleoside_phosphorylase_d"/>
</dbReference>
<reference evidence="2" key="1">
    <citation type="submission" date="2018-05" db="EMBL/GenBank/DDBJ databases">
        <authorList>
            <person name="Lanie J.A."/>
            <person name="Ng W.-L."/>
            <person name="Kazmierczak K.M."/>
            <person name="Andrzejewski T.M."/>
            <person name="Davidsen T.M."/>
            <person name="Wayne K.J."/>
            <person name="Tettelin H."/>
            <person name="Glass J.I."/>
            <person name="Rusch D."/>
            <person name="Podicherti R."/>
            <person name="Tsui H.-C.T."/>
            <person name="Winkler M.E."/>
        </authorList>
    </citation>
    <scope>NUCLEOTIDE SEQUENCE</scope>
</reference>
<dbReference type="GO" id="GO:0003824">
    <property type="term" value="F:catalytic activity"/>
    <property type="evidence" value="ECO:0007669"/>
    <property type="project" value="InterPro"/>
</dbReference>
<dbReference type="EMBL" id="UINC01009512">
    <property type="protein sequence ID" value="SVA42651.1"/>
    <property type="molecule type" value="Genomic_DNA"/>
</dbReference>
<accession>A0A381VRH5</accession>
<dbReference type="PANTHER" id="PTHR43691:SF11">
    <property type="entry name" value="FI09636P-RELATED"/>
    <property type="match status" value="1"/>
</dbReference>
<dbReference type="CDD" id="cd09007">
    <property type="entry name" value="NP-I_spr0068"/>
    <property type="match status" value="1"/>
</dbReference>
<dbReference type="Gene3D" id="3.40.50.1580">
    <property type="entry name" value="Nucleoside phosphorylase domain"/>
    <property type="match status" value="1"/>
</dbReference>
<sequence>MSNPRFTPREAVYSRLKARGKSFNDIRVGKKVLLTWTESWGEKLADELLATPAPRTMFTHTFWLRTADNNQGGITVAFAPIGAPGTIMLMEDLIACGAESFVGVGASGSLDMRHTVGTVLIPETVKVVDEGTSKHYPAQGPPTADTKLRNELCTLIKKHGGKTASGDWWTTDGFYREMNDDIVSYAKAGIIGVDMETSAMYQVAKHRNVKVCNTLVVSDELWAEWNYGINFEEFRIGVSTMHKSVIEWAKG</sequence>
<protein>
    <recommendedName>
        <fullName evidence="1">Nucleoside phosphorylase domain-containing protein</fullName>
    </recommendedName>
</protein>
<dbReference type="SUPFAM" id="SSF53167">
    <property type="entry name" value="Purine and uridine phosphorylases"/>
    <property type="match status" value="1"/>
</dbReference>
<dbReference type="AlphaFoldDB" id="A0A381VRH5"/>
<dbReference type="PANTHER" id="PTHR43691">
    <property type="entry name" value="URIDINE PHOSPHORYLASE"/>
    <property type="match status" value="1"/>
</dbReference>
<organism evidence="2">
    <name type="scientific">marine metagenome</name>
    <dbReference type="NCBI Taxonomy" id="408172"/>
    <lineage>
        <taxon>unclassified sequences</taxon>
        <taxon>metagenomes</taxon>
        <taxon>ecological metagenomes</taxon>
    </lineage>
</organism>
<dbReference type="GO" id="GO:0005829">
    <property type="term" value="C:cytosol"/>
    <property type="evidence" value="ECO:0007669"/>
    <property type="project" value="TreeGrafter"/>
</dbReference>
<dbReference type="Pfam" id="PF01048">
    <property type="entry name" value="PNP_UDP_1"/>
    <property type="match status" value="1"/>
</dbReference>
<name>A0A381VRH5_9ZZZZ</name>
<gene>
    <name evidence="2" type="ORF">METZ01_LOCUS95505</name>
</gene>
<dbReference type="GO" id="GO:0009116">
    <property type="term" value="P:nucleoside metabolic process"/>
    <property type="evidence" value="ECO:0007669"/>
    <property type="project" value="InterPro"/>
</dbReference>
<dbReference type="InterPro" id="IPR035994">
    <property type="entry name" value="Nucleoside_phosphorylase_sf"/>
</dbReference>
<feature type="domain" description="Nucleoside phosphorylase" evidence="1">
    <location>
        <begin position="53"/>
        <end position="221"/>
    </location>
</feature>